<evidence type="ECO:0000259" key="5">
    <source>
        <dbReference type="Pfam" id="PF00496"/>
    </source>
</evidence>
<dbReference type="SUPFAM" id="SSF53850">
    <property type="entry name" value="Periplasmic binding protein-like II"/>
    <property type="match status" value="1"/>
</dbReference>
<dbReference type="InterPro" id="IPR039424">
    <property type="entry name" value="SBP_5"/>
</dbReference>
<dbReference type="PANTHER" id="PTHR30290">
    <property type="entry name" value="PERIPLASMIC BINDING COMPONENT OF ABC TRANSPORTER"/>
    <property type="match status" value="1"/>
</dbReference>
<dbReference type="STRING" id="630515.SAMN04489812_5956"/>
<dbReference type="RefSeq" id="WP_091530941.1">
    <property type="nucleotide sequence ID" value="NZ_LT629772.1"/>
</dbReference>
<keyword evidence="4" id="KW-0732">Signal</keyword>
<dbReference type="Proteomes" id="UP000199103">
    <property type="component" value="Chromosome I"/>
</dbReference>
<evidence type="ECO:0000256" key="2">
    <source>
        <dbReference type="ARBA" id="ARBA00005695"/>
    </source>
</evidence>
<dbReference type="PANTHER" id="PTHR30290:SF10">
    <property type="entry name" value="PERIPLASMIC OLIGOPEPTIDE-BINDING PROTEIN-RELATED"/>
    <property type="match status" value="1"/>
</dbReference>
<evidence type="ECO:0000313" key="6">
    <source>
        <dbReference type="EMBL" id="SDT45596.1"/>
    </source>
</evidence>
<organism evidence="6 7">
    <name type="scientific">Microlunatus soli</name>
    <dbReference type="NCBI Taxonomy" id="630515"/>
    <lineage>
        <taxon>Bacteria</taxon>
        <taxon>Bacillati</taxon>
        <taxon>Actinomycetota</taxon>
        <taxon>Actinomycetes</taxon>
        <taxon>Propionibacteriales</taxon>
        <taxon>Propionibacteriaceae</taxon>
        <taxon>Microlunatus</taxon>
    </lineage>
</organism>
<accession>A0A1H2AJ80</accession>
<dbReference type="GO" id="GO:0030313">
    <property type="term" value="C:cell envelope"/>
    <property type="evidence" value="ECO:0007669"/>
    <property type="project" value="UniProtKB-SubCell"/>
</dbReference>
<evidence type="ECO:0000256" key="4">
    <source>
        <dbReference type="ARBA" id="ARBA00022729"/>
    </source>
</evidence>
<dbReference type="InterPro" id="IPR000914">
    <property type="entry name" value="SBP_5_dom"/>
</dbReference>
<feature type="domain" description="Solute-binding protein family 5" evidence="5">
    <location>
        <begin position="89"/>
        <end position="333"/>
    </location>
</feature>
<dbReference type="GO" id="GO:0015833">
    <property type="term" value="P:peptide transport"/>
    <property type="evidence" value="ECO:0007669"/>
    <property type="project" value="TreeGrafter"/>
</dbReference>
<evidence type="ECO:0000256" key="3">
    <source>
        <dbReference type="ARBA" id="ARBA00022448"/>
    </source>
</evidence>
<dbReference type="GO" id="GO:1904680">
    <property type="term" value="F:peptide transmembrane transporter activity"/>
    <property type="evidence" value="ECO:0007669"/>
    <property type="project" value="TreeGrafter"/>
</dbReference>
<dbReference type="EMBL" id="LT629772">
    <property type="protein sequence ID" value="SDT45596.1"/>
    <property type="molecule type" value="Genomic_DNA"/>
</dbReference>
<evidence type="ECO:0000313" key="7">
    <source>
        <dbReference type="Proteomes" id="UP000199103"/>
    </source>
</evidence>
<dbReference type="PROSITE" id="PS51257">
    <property type="entry name" value="PROKAR_LIPOPROTEIN"/>
    <property type="match status" value="1"/>
</dbReference>
<comment type="subcellular location">
    <subcellularLocation>
        <location evidence="1">Cell envelope</location>
    </subcellularLocation>
</comment>
<protein>
    <submittedName>
        <fullName evidence="6">Peptide/nickel transport system substrate-binding protein</fullName>
    </submittedName>
</protein>
<dbReference type="AlphaFoldDB" id="A0A1H2AJ80"/>
<keyword evidence="7" id="KW-1185">Reference proteome</keyword>
<reference evidence="6 7" key="1">
    <citation type="submission" date="2016-10" db="EMBL/GenBank/DDBJ databases">
        <authorList>
            <person name="de Groot N.N."/>
        </authorList>
    </citation>
    <scope>NUCLEOTIDE SEQUENCE [LARGE SCALE GENOMIC DNA]</scope>
    <source>
        <strain evidence="6 7">DSM 21800</strain>
    </source>
</reference>
<dbReference type="Pfam" id="PF00496">
    <property type="entry name" value="SBP_bac_5"/>
    <property type="match status" value="1"/>
</dbReference>
<dbReference type="GO" id="GO:0043190">
    <property type="term" value="C:ATP-binding cassette (ABC) transporter complex"/>
    <property type="evidence" value="ECO:0007669"/>
    <property type="project" value="InterPro"/>
</dbReference>
<sequence>MITGARRTALLPSVAVMIMMLIITGCSGGGDPRPTPSGSPSPERKFTIMTTDSIKTTDPAAVADTGSTMLTQNVFQRLMTADPTAGALKPDAARDCIFESKTTYECTLRPDLKFSNGDKLTSADVKFSIQRATRLDVPGSSASLLGSLRRIETPDDTTVRFILSRYDTQFPWALAAPGASIVDRTVYNSDEVAAIDDPIVGSGPFTVDKISKDQVELAKFLDYTGYAPAQVGNAVIRTMPDSASIEEAMAKHQTDVVWRGLSTAAQQRLQAQINASKNNRSKAGFSQTALPGARVQQLIWNPDSKHRESYALRSAIAGALQEDRTLDSVVPNNIPGHKASFPLGGRAKINVTWNNRIQLTLGYDPSAPNSLDLANQIRTRLEDTGGLSVLLRPSDDTADLQLTDRKAWTSTGLAWLQPVLEDPIKEEASSIAKADARARQAGDGTAQLNAALAELQSIAASEKVVLPISQTSEYVYAADNTTVTANAFGPGWQLGLWGMKVER</sequence>
<dbReference type="GO" id="GO:0042597">
    <property type="term" value="C:periplasmic space"/>
    <property type="evidence" value="ECO:0007669"/>
    <property type="project" value="UniProtKB-ARBA"/>
</dbReference>
<evidence type="ECO:0000256" key="1">
    <source>
        <dbReference type="ARBA" id="ARBA00004196"/>
    </source>
</evidence>
<dbReference type="Gene3D" id="3.40.190.10">
    <property type="entry name" value="Periplasmic binding protein-like II"/>
    <property type="match status" value="1"/>
</dbReference>
<dbReference type="OrthoDB" id="9801912at2"/>
<name>A0A1H2AJ80_9ACTN</name>
<keyword evidence="3" id="KW-0813">Transport</keyword>
<proteinExistence type="inferred from homology"/>
<comment type="similarity">
    <text evidence="2">Belongs to the bacterial solute-binding protein 5 family.</text>
</comment>
<gene>
    <name evidence="6" type="ORF">SAMN04489812_5956</name>
</gene>